<reference evidence="2 3" key="1">
    <citation type="submission" date="2020-03" db="EMBL/GenBank/DDBJ databases">
        <title>Draft Genome Sequence of Cudoniella acicularis.</title>
        <authorList>
            <person name="Buettner E."/>
            <person name="Kellner H."/>
        </authorList>
    </citation>
    <scope>NUCLEOTIDE SEQUENCE [LARGE SCALE GENOMIC DNA]</scope>
    <source>
        <strain evidence="2 3">DSM 108380</strain>
    </source>
</reference>
<comment type="caution">
    <text evidence="2">The sequence shown here is derived from an EMBL/GenBank/DDBJ whole genome shotgun (WGS) entry which is preliminary data.</text>
</comment>
<evidence type="ECO:0008006" key="4">
    <source>
        <dbReference type="Google" id="ProtNLM"/>
    </source>
</evidence>
<evidence type="ECO:0000256" key="1">
    <source>
        <dbReference type="SAM" id="Phobius"/>
    </source>
</evidence>
<accession>A0A8H4VWC0</accession>
<evidence type="ECO:0000313" key="3">
    <source>
        <dbReference type="Proteomes" id="UP000566819"/>
    </source>
</evidence>
<name>A0A8H4VWC0_9HELO</name>
<dbReference type="PANTHER" id="PTHR48174:SF5">
    <property type="entry name" value="VACUOLAR PROTEIN SORTING-ASSOCIATED PROTEIN 62"/>
    <property type="match status" value="1"/>
</dbReference>
<keyword evidence="1" id="KW-1133">Transmembrane helix</keyword>
<proteinExistence type="predicted"/>
<keyword evidence="1" id="KW-0472">Membrane</keyword>
<dbReference type="AlphaFoldDB" id="A0A8H4VWC0"/>
<dbReference type="EMBL" id="JAAMPI010001488">
    <property type="protein sequence ID" value="KAF4625016.1"/>
    <property type="molecule type" value="Genomic_DNA"/>
</dbReference>
<evidence type="ECO:0000313" key="2">
    <source>
        <dbReference type="EMBL" id="KAF4625016.1"/>
    </source>
</evidence>
<keyword evidence="3" id="KW-1185">Reference proteome</keyword>
<dbReference type="OrthoDB" id="188042at2759"/>
<keyword evidence="1" id="KW-0812">Transmembrane</keyword>
<feature type="transmembrane region" description="Helical" evidence="1">
    <location>
        <begin position="45"/>
        <end position="64"/>
    </location>
</feature>
<dbReference type="InterPro" id="IPR009291">
    <property type="entry name" value="Vps62"/>
</dbReference>
<dbReference type="Proteomes" id="UP000566819">
    <property type="component" value="Unassembled WGS sequence"/>
</dbReference>
<organism evidence="2 3">
    <name type="scientific">Cudoniella acicularis</name>
    <dbReference type="NCBI Taxonomy" id="354080"/>
    <lineage>
        <taxon>Eukaryota</taxon>
        <taxon>Fungi</taxon>
        <taxon>Dikarya</taxon>
        <taxon>Ascomycota</taxon>
        <taxon>Pezizomycotina</taxon>
        <taxon>Leotiomycetes</taxon>
        <taxon>Helotiales</taxon>
        <taxon>Tricladiaceae</taxon>
        <taxon>Cudoniella</taxon>
    </lineage>
</organism>
<dbReference type="Pfam" id="PF06101">
    <property type="entry name" value="Vps62"/>
    <property type="match status" value="1"/>
</dbReference>
<dbReference type="PANTHER" id="PTHR48174">
    <property type="entry name" value="DUF946 FAMILY PROTEIN"/>
    <property type="match status" value="1"/>
</dbReference>
<protein>
    <recommendedName>
        <fullName evidence="4">Vacuolar protein sorting-associated protein 62</fullName>
    </recommendedName>
</protein>
<sequence>MGKFEMPVMEEKTMGDLEEGLLLHGTWGPQLETAIPAERKARRAVYYKIMFYSALLVLVCYHQLAYARPAATTTQVTGLPQYVLDYAPIVYLDTAEAYFPADMNAQIANTHPTVNLTSIPNPPSPLSVHNLDTLNTFGNNGLNVFLTSNLDVTKTPNWLLGVVPDSTGKTSNASSCAIITTDHGNGLVDAFYMYFYAYNQGNTVLSHELGDHIGDWEHNMVRFQDGKPQAVWYSQHGNGEAFTYAAVEKNGIRPVSYSAKGSHGNYAIVGKHDHTIPDLNLPEGLIVDYTSKGMKWDPTLNAYFYTFDPSSTKFTGLNNSPVGAMAYKGKWGDDQYLDSDPRQPGSFFGFKKFVAGPTGPGDKQLNRKREVLKIAFSVLSWKRWEEWKVGADV</sequence>
<gene>
    <name evidence="2" type="ORF">G7Y89_g13153</name>
</gene>